<name>A0A347UA12_9BACT</name>
<dbReference type="EMBL" id="CP032097">
    <property type="protein sequence ID" value="AXX95690.1"/>
    <property type="molecule type" value="Genomic_DNA"/>
</dbReference>
<reference evidence="2 4" key="1">
    <citation type="submission" date="2017-09" db="EMBL/GenBank/DDBJ databases">
        <title>Genomics of the genus Arcobacter.</title>
        <authorList>
            <person name="Perez-Cataluna A."/>
            <person name="Figueras M.J."/>
            <person name="Salas-Masso N."/>
        </authorList>
    </citation>
    <scope>NUCLEOTIDE SEQUENCE [LARGE SCALE GENOMIC DNA]</scope>
    <source>
        <strain evidence="2 4">CECT 7837</strain>
    </source>
</reference>
<gene>
    <name evidence="1" type="ORF">AELL_2046</name>
    <name evidence="2" type="ORF">CP962_04815</name>
</gene>
<evidence type="ECO:0000313" key="2">
    <source>
        <dbReference type="EMBL" id="RXI31437.1"/>
    </source>
</evidence>
<reference evidence="1 3" key="2">
    <citation type="submission" date="2018-08" db="EMBL/GenBank/DDBJ databases">
        <title>Complete genome of the Arcobacter ellisii type strain LMG 26155.</title>
        <authorList>
            <person name="Miller W.G."/>
            <person name="Yee E."/>
            <person name="Bono J.L."/>
        </authorList>
    </citation>
    <scope>NUCLEOTIDE SEQUENCE [LARGE SCALE GENOMIC DNA]</scope>
    <source>
        <strain evidence="1 3">LMG 26155</strain>
    </source>
</reference>
<proteinExistence type="predicted"/>
<sequence>MKIDKRKYNDNSREWNNTKVEERKLALKVTCQKILKLQEPITFSHIAKTMKLLYEKNITLSAQTISQTNIYRSICNDILNIDDIPEKKRKIENTSRIELSNELHKKKILISQLTRENKILRERIQKSNIPENTFSEYSINTRIDKVSIEIINILINELIKLGDFYIDRNGLIRETDGKIFISNQILELFNIKKEA</sequence>
<accession>A0A347UA12</accession>
<dbReference type="Proteomes" id="UP000290588">
    <property type="component" value="Unassembled WGS sequence"/>
</dbReference>
<protein>
    <submittedName>
        <fullName evidence="2">Uncharacterized protein</fullName>
    </submittedName>
</protein>
<evidence type="ECO:0000313" key="3">
    <source>
        <dbReference type="Proteomes" id="UP000262582"/>
    </source>
</evidence>
<organism evidence="2 4">
    <name type="scientific">Arcobacter ellisii</name>
    <dbReference type="NCBI Taxonomy" id="913109"/>
    <lineage>
        <taxon>Bacteria</taxon>
        <taxon>Pseudomonadati</taxon>
        <taxon>Campylobacterota</taxon>
        <taxon>Epsilonproteobacteria</taxon>
        <taxon>Campylobacterales</taxon>
        <taxon>Arcobacteraceae</taxon>
        <taxon>Arcobacter</taxon>
    </lineage>
</organism>
<dbReference type="Proteomes" id="UP000262582">
    <property type="component" value="Chromosome"/>
</dbReference>
<dbReference type="KEGG" id="aell:AELL_2046"/>
<dbReference type="RefSeq" id="WP_118917859.1">
    <property type="nucleotide sequence ID" value="NZ_CP032097.1"/>
</dbReference>
<dbReference type="AlphaFoldDB" id="A0A347UA12"/>
<evidence type="ECO:0000313" key="1">
    <source>
        <dbReference type="EMBL" id="AXX95690.1"/>
    </source>
</evidence>
<evidence type="ECO:0000313" key="4">
    <source>
        <dbReference type="Proteomes" id="UP000290588"/>
    </source>
</evidence>
<keyword evidence="3" id="KW-1185">Reference proteome</keyword>
<dbReference type="EMBL" id="NXIG01000004">
    <property type="protein sequence ID" value="RXI31437.1"/>
    <property type="molecule type" value="Genomic_DNA"/>
</dbReference>